<dbReference type="Gene3D" id="2.60.40.2970">
    <property type="match status" value="1"/>
</dbReference>
<sequence length="447" mass="48488">MGDKLSGVFTLTNTTSEEQKVLIWKTPLEGLNSNCFKVIHSEKTISYDGKFVLHPPTPSSNSYMSVPAGGSVTADFDLSDAYFIENLGTYEIETQFKILTADEPNNTSIASSVSARFEIVEGGGSSRETEGMRHRVKDNFTAVNADDVGVATAPTIVGGTTAQQTAVGNAWTNAYSSQLCSISVLTRNDCDTIFKNTFKVDATLENKMTASGYYSDMKAGMEDSAFSLTINATQIGVGIAYTYLNSTTIWFNPTYFNSAFKPINGDFSQAAMMIQVLAHAVCGIQDCSDAITCSYTLGYFSSRIQVLVDNIKLQVKSSEQYLNISGASMENAAKACQGSMPTTDNFLWKIIPQQDGYVQLQVKSSGQYLNIYGASMDNSAKACQGSIPTTDNFLWKIISQQDGDVQLQVKSSGQYLNIYGASMDNGAEACQGNMPTTDNFLWKMLPA</sequence>
<accession>A0ABT0LIN1</accession>
<evidence type="ECO:0000259" key="1">
    <source>
        <dbReference type="Pfam" id="PF14200"/>
    </source>
</evidence>
<name>A0ABT0LIN1_9GAMM</name>
<dbReference type="RefSeq" id="WP_248942961.1">
    <property type="nucleotide sequence ID" value="NZ_JAKIKS010000169.1"/>
</dbReference>
<gene>
    <name evidence="2" type="ORF">L2764_24360</name>
</gene>
<evidence type="ECO:0000313" key="2">
    <source>
        <dbReference type="EMBL" id="MCL1127520.1"/>
    </source>
</evidence>
<dbReference type="CDD" id="cd00161">
    <property type="entry name" value="beta-trefoil_Ricin-like"/>
    <property type="match status" value="1"/>
</dbReference>
<protein>
    <submittedName>
        <fullName evidence="2">RICIN domain-containing protein</fullName>
    </submittedName>
</protein>
<organism evidence="2 3">
    <name type="scientific">Shewanella surugensis</name>
    <dbReference type="NCBI Taxonomy" id="212020"/>
    <lineage>
        <taxon>Bacteria</taxon>
        <taxon>Pseudomonadati</taxon>
        <taxon>Pseudomonadota</taxon>
        <taxon>Gammaproteobacteria</taxon>
        <taxon>Alteromonadales</taxon>
        <taxon>Shewanellaceae</taxon>
        <taxon>Shewanella</taxon>
    </lineage>
</organism>
<comment type="caution">
    <text evidence="2">The sequence shown here is derived from an EMBL/GenBank/DDBJ whole genome shotgun (WGS) entry which is preliminary data.</text>
</comment>
<evidence type="ECO:0000313" key="3">
    <source>
        <dbReference type="Proteomes" id="UP001203423"/>
    </source>
</evidence>
<dbReference type="InterPro" id="IPR035992">
    <property type="entry name" value="Ricin_B-like_lectins"/>
</dbReference>
<dbReference type="InterPro" id="IPR000772">
    <property type="entry name" value="Ricin_B_lectin"/>
</dbReference>
<reference evidence="2 3" key="1">
    <citation type="submission" date="2022-01" db="EMBL/GenBank/DDBJ databases">
        <title>Whole genome-based taxonomy of the Shewanellaceae.</title>
        <authorList>
            <person name="Martin-Rodriguez A.J."/>
        </authorList>
    </citation>
    <scope>NUCLEOTIDE SEQUENCE [LARGE SCALE GENOMIC DNA]</scope>
    <source>
        <strain evidence="2 3">DSM 17177</strain>
    </source>
</reference>
<dbReference type="Gene3D" id="2.80.10.50">
    <property type="match status" value="1"/>
</dbReference>
<dbReference type="Proteomes" id="UP001203423">
    <property type="component" value="Unassembled WGS sequence"/>
</dbReference>
<keyword evidence="3" id="KW-1185">Reference proteome</keyword>
<feature type="domain" description="Ricin B lectin" evidence="1">
    <location>
        <begin position="354"/>
        <end position="431"/>
    </location>
</feature>
<dbReference type="EMBL" id="JAKIKS010000169">
    <property type="protein sequence ID" value="MCL1127520.1"/>
    <property type="molecule type" value="Genomic_DNA"/>
</dbReference>
<dbReference type="Pfam" id="PF14200">
    <property type="entry name" value="RicinB_lectin_2"/>
    <property type="match status" value="1"/>
</dbReference>
<dbReference type="SUPFAM" id="SSF50370">
    <property type="entry name" value="Ricin B-like lectins"/>
    <property type="match status" value="1"/>
</dbReference>
<proteinExistence type="predicted"/>